<evidence type="ECO:0000313" key="4">
    <source>
        <dbReference type="Proteomes" id="UP000193090"/>
    </source>
</evidence>
<feature type="domain" description="DUF3298" evidence="2">
    <location>
        <begin position="156"/>
        <end position="232"/>
    </location>
</feature>
<organism evidence="3 4">
    <name type="scientific">Mycolicibacillus trivialis</name>
    <dbReference type="NCBI Taxonomy" id="1798"/>
    <lineage>
        <taxon>Bacteria</taxon>
        <taxon>Bacillati</taxon>
        <taxon>Actinomycetota</taxon>
        <taxon>Actinomycetes</taxon>
        <taxon>Mycobacteriales</taxon>
        <taxon>Mycobacteriaceae</taxon>
        <taxon>Mycolicibacillus</taxon>
    </lineage>
</organism>
<dbReference type="PROSITE" id="PS51257">
    <property type="entry name" value="PROKAR_LIPOPROTEIN"/>
    <property type="match status" value="1"/>
</dbReference>
<dbReference type="OrthoDB" id="4627767at2"/>
<evidence type="ECO:0000259" key="2">
    <source>
        <dbReference type="Pfam" id="PF11738"/>
    </source>
</evidence>
<dbReference type="Proteomes" id="UP000193090">
    <property type="component" value="Unassembled WGS sequence"/>
</dbReference>
<feature type="chain" id="PRO_5038463720" description="DUF3298 domain-containing protein" evidence="1">
    <location>
        <begin position="22"/>
        <end position="251"/>
    </location>
</feature>
<feature type="signal peptide" evidence="1">
    <location>
        <begin position="1"/>
        <end position="21"/>
    </location>
</feature>
<dbReference type="AlphaFoldDB" id="A0A1X2ELU1"/>
<name>A0A1X2ELU1_9MYCO</name>
<reference evidence="3 4" key="1">
    <citation type="submission" date="2016-01" db="EMBL/GenBank/DDBJ databases">
        <title>The new phylogeny of the genus Mycobacterium.</title>
        <authorList>
            <person name="Tarcisio F."/>
            <person name="Conor M."/>
            <person name="Antonella G."/>
            <person name="Elisabetta G."/>
            <person name="Giulia F.S."/>
            <person name="Sara T."/>
            <person name="Anna F."/>
            <person name="Clotilde B."/>
            <person name="Roberto B."/>
            <person name="Veronica D.S."/>
            <person name="Fabio R."/>
            <person name="Monica P."/>
            <person name="Olivier J."/>
            <person name="Enrico T."/>
            <person name="Nicola S."/>
        </authorList>
    </citation>
    <scope>NUCLEOTIDE SEQUENCE [LARGE SCALE GENOMIC DNA]</scope>
    <source>
        <strain evidence="3 4">DSM 44153</strain>
    </source>
</reference>
<dbReference type="Gene3D" id="3.30.565.40">
    <property type="entry name" value="Fervidobacterium nodosum Rt17-B1 like"/>
    <property type="match status" value="1"/>
</dbReference>
<accession>A0A1X2ELU1</accession>
<gene>
    <name evidence="3" type="ORF">AWC30_06980</name>
</gene>
<sequence length="251" mass="27553">MTRTRWPAAVLTMLVATGCHSGDSPSAAPQTTPNAPGLAFCRQLGGTWNTPARSCTLTGRNEHTHIKVSYPVGLLEDPAAGPALKDYVESYVHRRSDEADDRESNTTLTHTLFHHGDDVTSVLFHGEYYTQGTPHPTDEYATFTFDTAEHRRLQLADLFCPGVDPLQAIPSLIRSSIEDQLGDTPLNVEDFEPGRTRLDYSDGYRAWLLDDDDLVFYLPAERTGPVAAGMVTPRLALSDPDAPLRQNGCPT</sequence>
<dbReference type="EMBL" id="LQPZ01000016">
    <property type="protein sequence ID" value="ORX06144.1"/>
    <property type="molecule type" value="Genomic_DNA"/>
</dbReference>
<dbReference type="RefSeq" id="WP_085109415.1">
    <property type="nucleotide sequence ID" value="NZ_JACKSN010000054.1"/>
</dbReference>
<dbReference type="InterPro" id="IPR021729">
    <property type="entry name" value="DUF3298"/>
</dbReference>
<keyword evidence="4" id="KW-1185">Reference proteome</keyword>
<evidence type="ECO:0000256" key="1">
    <source>
        <dbReference type="SAM" id="SignalP"/>
    </source>
</evidence>
<dbReference type="InterPro" id="IPR037126">
    <property type="entry name" value="PdaC/RsiV-like_sf"/>
</dbReference>
<dbReference type="Gene3D" id="3.90.640.20">
    <property type="entry name" value="Heat-shock cognate protein, ATPase"/>
    <property type="match status" value="1"/>
</dbReference>
<dbReference type="STRING" id="1798.AWC30_06980"/>
<comment type="caution">
    <text evidence="3">The sequence shown here is derived from an EMBL/GenBank/DDBJ whole genome shotgun (WGS) entry which is preliminary data.</text>
</comment>
<proteinExistence type="predicted"/>
<evidence type="ECO:0000313" key="3">
    <source>
        <dbReference type="EMBL" id="ORX06144.1"/>
    </source>
</evidence>
<dbReference type="Pfam" id="PF11738">
    <property type="entry name" value="DUF3298"/>
    <property type="match status" value="1"/>
</dbReference>
<keyword evidence="1" id="KW-0732">Signal</keyword>
<protein>
    <recommendedName>
        <fullName evidence="2">DUF3298 domain-containing protein</fullName>
    </recommendedName>
</protein>